<evidence type="ECO:0000259" key="3">
    <source>
        <dbReference type="PROSITE" id="PS51192"/>
    </source>
</evidence>
<sequence length="649" mass="72381">MGMREMQARAFAERNSQYLLIKAPPASGKSRALMFLGLDKLENQSVRKVIVAVPEKSIGGSFQETNLTEQGFFADWRVTSENNLCVDGGEAGKVQAFQRFMHGNECILICTHATLRFAFDKLVVTDFDNCLVAIDEFHHVSADGDNRLGNLIDELIKKSSAHIVAMTGSYFRGDTVPILLPEDEALFTKVTYTYYEQLNGYQYLKSLGIGYHFYQGRYIDALPSVLDTSKKTIIHIPNVNSGESTKDKYGEVDSILDVIGNVIKRDPLTGVYHIAGKNDCELKLANLVDDNPNERSKIQAYLRNIKAADDMDIIIALGMAKEGFDWPYCEHVLTIGYRSSLTEIVQIIGRATRDCTGKTHAQFTNLIAQPDAQDNDVRASVNNMLKAITTSLLMEQILAPNIQFKPRSQWDGQPLPPNTLLVDDSATSPVSPKVLDILNSDKNEIMATLMANEQLVKETISETTPPETFTQVALPAVIQTLYPDLTDEEQEQVRIGILQSMLITQKGGVVDWEDLPRDANVDMANGAEEESVNSVAGKQFLKMGEKFICIDNLDIDLIDAVNPFHGAYEILSKSVTAPMLKTIQEAVSASRSQVSEEEAIILWPKIKQFTREQQREPSLNASDPIEKRYAEALAFIRKMKQQKLANQEQ</sequence>
<evidence type="ECO:0000256" key="1">
    <source>
        <dbReference type="ARBA" id="ARBA00022741"/>
    </source>
</evidence>
<accession>A0AAE9NS71</accession>
<dbReference type="Proteomes" id="UP001059272">
    <property type="component" value="Chromosome"/>
</dbReference>
<evidence type="ECO:0000313" key="4">
    <source>
        <dbReference type="EMBL" id="UVO08951.1"/>
    </source>
</evidence>
<dbReference type="GO" id="GO:0004386">
    <property type="term" value="F:helicase activity"/>
    <property type="evidence" value="ECO:0007669"/>
    <property type="project" value="UniProtKB-KW"/>
</dbReference>
<dbReference type="InterPro" id="IPR027417">
    <property type="entry name" value="P-loop_NTPase"/>
</dbReference>
<reference evidence="4" key="1">
    <citation type="submission" date="2021-12" db="EMBL/GenBank/DDBJ databases">
        <title>Genome sequence of novel Pectobacterium sp. causing blackleg.</title>
        <authorList>
            <person name="Wang J."/>
        </authorList>
    </citation>
    <scope>NUCLEOTIDE SEQUENCE</scope>
    <source>
        <strain evidence="4">BY21311</strain>
    </source>
</reference>
<dbReference type="Pfam" id="PF00271">
    <property type="entry name" value="Helicase_C"/>
    <property type="match status" value="1"/>
</dbReference>
<evidence type="ECO:0000313" key="5">
    <source>
        <dbReference type="Proteomes" id="UP001059272"/>
    </source>
</evidence>
<gene>
    <name evidence="4" type="ORF">LW347_02875</name>
</gene>
<protein>
    <submittedName>
        <fullName evidence="4">ATP-dependent helicase</fullName>
    </submittedName>
</protein>
<dbReference type="SUPFAM" id="SSF52540">
    <property type="entry name" value="P-loop containing nucleoside triphosphate hydrolases"/>
    <property type="match status" value="1"/>
</dbReference>
<dbReference type="AlphaFoldDB" id="A0AAE9NS71"/>
<dbReference type="KEGG" id="ppoo:LW347_02875"/>
<keyword evidence="4" id="KW-0347">Helicase</keyword>
<feature type="domain" description="Helicase ATP-binding" evidence="3">
    <location>
        <begin position="10"/>
        <end position="188"/>
    </location>
</feature>
<dbReference type="Gene3D" id="3.40.50.300">
    <property type="entry name" value="P-loop containing nucleotide triphosphate hydrolases"/>
    <property type="match status" value="2"/>
</dbReference>
<dbReference type="GO" id="GO:0005524">
    <property type="term" value="F:ATP binding"/>
    <property type="evidence" value="ECO:0007669"/>
    <property type="project" value="UniProtKB-KW"/>
</dbReference>
<dbReference type="InterPro" id="IPR001650">
    <property type="entry name" value="Helicase_C-like"/>
</dbReference>
<evidence type="ECO:0000256" key="2">
    <source>
        <dbReference type="ARBA" id="ARBA00022840"/>
    </source>
</evidence>
<name>A0AAE9NS71_9GAMM</name>
<organism evidence="4 5">
    <name type="scientific">Pectobacterium polonicum</name>
    <dbReference type="NCBI Taxonomy" id="2485124"/>
    <lineage>
        <taxon>Bacteria</taxon>
        <taxon>Pseudomonadati</taxon>
        <taxon>Pseudomonadota</taxon>
        <taxon>Gammaproteobacteria</taxon>
        <taxon>Enterobacterales</taxon>
        <taxon>Pectobacteriaceae</taxon>
        <taxon>Pectobacterium</taxon>
    </lineage>
</organism>
<dbReference type="Pfam" id="PF00270">
    <property type="entry name" value="DEAD"/>
    <property type="match status" value="1"/>
</dbReference>
<dbReference type="CDD" id="cd18785">
    <property type="entry name" value="SF2_C"/>
    <property type="match status" value="1"/>
</dbReference>
<dbReference type="EMBL" id="CP090065">
    <property type="protein sequence ID" value="UVO08951.1"/>
    <property type="molecule type" value="Genomic_DNA"/>
</dbReference>
<proteinExistence type="predicted"/>
<dbReference type="InterPro" id="IPR014001">
    <property type="entry name" value="Helicase_ATP-bd"/>
</dbReference>
<dbReference type="InterPro" id="IPR011545">
    <property type="entry name" value="DEAD/DEAH_box_helicase_dom"/>
</dbReference>
<dbReference type="PROSITE" id="PS51192">
    <property type="entry name" value="HELICASE_ATP_BIND_1"/>
    <property type="match status" value="1"/>
</dbReference>
<dbReference type="GO" id="GO:0003676">
    <property type="term" value="F:nucleic acid binding"/>
    <property type="evidence" value="ECO:0007669"/>
    <property type="project" value="InterPro"/>
</dbReference>
<keyword evidence="4" id="KW-0378">Hydrolase</keyword>
<keyword evidence="2" id="KW-0067">ATP-binding</keyword>
<keyword evidence="1" id="KW-0547">Nucleotide-binding</keyword>